<evidence type="ECO:0000256" key="11">
    <source>
        <dbReference type="ARBA" id="ARBA00023012"/>
    </source>
</evidence>
<dbReference type="EC" id="2.7.13.3" evidence="3"/>
<feature type="transmembrane region" description="Helical" evidence="13">
    <location>
        <begin position="147"/>
        <end position="168"/>
    </location>
</feature>
<comment type="catalytic activity">
    <reaction evidence="1">
        <text>ATP + protein L-histidine = ADP + protein N-phospho-L-histidine.</text>
        <dbReference type="EC" id="2.7.13.3"/>
    </reaction>
</comment>
<reference evidence="17 18" key="1">
    <citation type="submission" date="2022-04" db="EMBL/GenBank/DDBJ databases">
        <title>The arsenic-methylating capacity of Chitinophaga filiformis YT5 during chitin decomposition.</title>
        <authorList>
            <person name="Chen G."/>
            <person name="Liang Y."/>
        </authorList>
    </citation>
    <scope>NUCLEOTIDE SEQUENCE [LARGE SCALE GENOMIC DNA]</scope>
    <source>
        <strain evidence="17 18">YT5</strain>
    </source>
</reference>
<keyword evidence="18" id="KW-1185">Reference proteome</keyword>
<gene>
    <name evidence="17" type="ORF">MYF79_19825</name>
</gene>
<dbReference type="InterPro" id="IPR003660">
    <property type="entry name" value="HAMP_dom"/>
</dbReference>
<dbReference type="PROSITE" id="PS50112">
    <property type="entry name" value="PAS"/>
    <property type="match status" value="1"/>
</dbReference>
<dbReference type="InterPro" id="IPR036890">
    <property type="entry name" value="HATPase_C_sf"/>
</dbReference>
<dbReference type="InterPro" id="IPR005467">
    <property type="entry name" value="His_kinase_dom"/>
</dbReference>
<dbReference type="SUPFAM" id="SSF55785">
    <property type="entry name" value="PYP-like sensor domain (PAS domain)"/>
    <property type="match status" value="1"/>
</dbReference>
<dbReference type="NCBIfam" id="TIGR00229">
    <property type="entry name" value="sensory_box"/>
    <property type="match status" value="1"/>
</dbReference>
<evidence type="ECO:0000259" key="15">
    <source>
        <dbReference type="PROSITE" id="PS50112"/>
    </source>
</evidence>
<evidence type="ECO:0000259" key="16">
    <source>
        <dbReference type="PROSITE" id="PS50885"/>
    </source>
</evidence>
<dbReference type="CDD" id="cd00082">
    <property type="entry name" value="HisKA"/>
    <property type="match status" value="1"/>
</dbReference>
<dbReference type="InterPro" id="IPR035965">
    <property type="entry name" value="PAS-like_dom_sf"/>
</dbReference>
<dbReference type="InterPro" id="IPR003661">
    <property type="entry name" value="HisK_dim/P_dom"/>
</dbReference>
<dbReference type="Pfam" id="PF00512">
    <property type="entry name" value="HisKA"/>
    <property type="match status" value="1"/>
</dbReference>
<feature type="domain" description="HAMP" evidence="16">
    <location>
        <begin position="166"/>
        <end position="218"/>
    </location>
</feature>
<evidence type="ECO:0000256" key="13">
    <source>
        <dbReference type="SAM" id="Phobius"/>
    </source>
</evidence>
<keyword evidence="11" id="KW-0902">Two-component regulatory system</keyword>
<comment type="subcellular location">
    <subcellularLocation>
        <location evidence="2">Membrane</location>
        <topology evidence="2">Multi-pass membrane protein</topology>
    </subcellularLocation>
</comment>
<dbReference type="PROSITE" id="PS50885">
    <property type="entry name" value="HAMP"/>
    <property type="match status" value="1"/>
</dbReference>
<dbReference type="InterPro" id="IPR036097">
    <property type="entry name" value="HisK_dim/P_sf"/>
</dbReference>
<protein>
    <recommendedName>
        <fullName evidence="3">histidine kinase</fullName>
        <ecNumber evidence="3">2.7.13.3</ecNumber>
    </recommendedName>
</protein>
<dbReference type="SMART" id="SM00388">
    <property type="entry name" value="HisKA"/>
    <property type="match status" value="1"/>
</dbReference>
<dbReference type="CDD" id="cd06225">
    <property type="entry name" value="HAMP"/>
    <property type="match status" value="1"/>
</dbReference>
<feature type="transmembrane region" description="Helical" evidence="13">
    <location>
        <begin position="6"/>
        <end position="30"/>
    </location>
</feature>
<dbReference type="Gene3D" id="6.10.340.10">
    <property type="match status" value="1"/>
</dbReference>
<dbReference type="InterPro" id="IPR050351">
    <property type="entry name" value="BphY/WalK/GraS-like"/>
</dbReference>
<dbReference type="InterPro" id="IPR003594">
    <property type="entry name" value="HATPase_dom"/>
</dbReference>
<dbReference type="SUPFAM" id="SSF47384">
    <property type="entry name" value="Homodimeric domain of signal transducing histidine kinase"/>
    <property type="match status" value="1"/>
</dbReference>
<evidence type="ECO:0000256" key="9">
    <source>
        <dbReference type="ARBA" id="ARBA00022840"/>
    </source>
</evidence>
<dbReference type="InterPro" id="IPR013767">
    <property type="entry name" value="PAS_fold"/>
</dbReference>
<dbReference type="SUPFAM" id="SSF55874">
    <property type="entry name" value="ATPase domain of HSP90 chaperone/DNA topoisomerase II/histidine kinase"/>
    <property type="match status" value="1"/>
</dbReference>
<dbReference type="Pfam" id="PF02518">
    <property type="entry name" value="HATPase_c"/>
    <property type="match status" value="1"/>
</dbReference>
<dbReference type="Pfam" id="PF00672">
    <property type="entry name" value="HAMP"/>
    <property type="match status" value="1"/>
</dbReference>
<keyword evidence="6 13" id="KW-0812">Transmembrane</keyword>
<keyword evidence="8" id="KW-0418">Kinase</keyword>
<evidence type="ECO:0000256" key="2">
    <source>
        <dbReference type="ARBA" id="ARBA00004141"/>
    </source>
</evidence>
<sequence length="565" mass="63666">MRLKTKLSIGIGFLFVAILISGILGIFSIYQLKNDARLILEDNYETLVYGNNMLTLMDRVPFDSTVFPEFERNLAKQEANITEPGEGLATAAVRNIFEQLKHDPDNDSLQTIIRREIYKINTANQEAIQRKNAVAEKNARRFSNYTMFIFGFLALIAFTLAVNFPGIISEPVNTLSEGIKAIVNKDYSKRIRISQHDEFGELAQAFNSMAEKLDEYEHSNLAKIKFEKSRIDTIINQMNDGIIGLDERRNLLFLNKVAEKLLGLQEMEIRGQYAPDIALNNDLMRNLLKQDSANKELKIYADGKESYFHLDVLNVTNLDKVIGQVIVLRNITPFHELNEAKTNFIATISHELKTPIASIKMSAQLLTDARIGNVNKEQEELVKSIADDADRLLKITSELLNMSQVETGHIQLKIEPVSPDIIIDNATNTVSALAQQKNIAIRINKNTNDHRIMTDPEKTAWVLTNFLTNAVKYSPEDGEIELTTSLKDNNIEFSVCDHGRGIEEKYLSRIFDRYFKVPGTPEKVGTGLGLSISREFIEAQGGTIWVDSKLGEGSTFGFSLPVYHA</sequence>
<keyword evidence="7" id="KW-0547">Nucleotide-binding</keyword>
<evidence type="ECO:0000313" key="18">
    <source>
        <dbReference type="Proteomes" id="UP000830198"/>
    </source>
</evidence>
<evidence type="ECO:0000256" key="8">
    <source>
        <dbReference type="ARBA" id="ARBA00022777"/>
    </source>
</evidence>
<dbReference type="PANTHER" id="PTHR42878">
    <property type="entry name" value="TWO-COMPONENT HISTIDINE KINASE"/>
    <property type="match status" value="1"/>
</dbReference>
<dbReference type="Gene3D" id="3.30.565.10">
    <property type="entry name" value="Histidine kinase-like ATPase, C-terminal domain"/>
    <property type="match status" value="1"/>
</dbReference>
<dbReference type="SMART" id="SM00304">
    <property type="entry name" value="HAMP"/>
    <property type="match status" value="1"/>
</dbReference>
<dbReference type="GO" id="GO:0005524">
    <property type="term" value="F:ATP binding"/>
    <property type="evidence" value="ECO:0007669"/>
    <property type="project" value="UniProtKB-KW"/>
</dbReference>
<dbReference type="RefSeq" id="WP_247809371.1">
    <property type="nucleotide sequence ID" value="NZ_CP095855.1"/>
</dbReference>
<evidence type="ECO:0000256" key="7">
    <source>
        <dbReference type="ARBA" id="ARBA00022741"/>
    </source>
</evidence>
<name>A0ABY4HTS8_CHIFI</name>
<dbReference type="SUPFAM" id="SSF158472">
    <property type="entry name" value="HAMP domain-like"/>
    <property type="match status" value="1"/>
</dbReference>
<evidence type="ECO:0000256" key="1">
    <source>
        <dbReference type="ARBA" id="ARBA00000085"/>
    </source>
</evidence>
<dbReference type="SMART" id="SM00387">
    <property type="entry name" value="HATPase_c"/>
    <property type="match status" value="1"/>
</dbReference>
<dbReference type="InterPro" id="IPR000014">
    <property type="entry name" value="PAS"/>
</dbReference>
<evidence type="ECO:0000256" key="12">
    <source>
        <dbReference type="ARBA" id="ARBA00023136"/>
    </source>
</evidence>
<dbReference type="Proteomes" id="UP000830198">
    <property type="component" value="Chromosome"/>
</dbReference>
<proteinExistence type="predicted"/>
<dbReference type="Gene3D" id="1.10.287.130">
    <property type="match status" value="1"/>
</dbReference>
<dbReference type="EMBL" id="CP095855">
    <property type="protein sequence ID" value="UPK67192.1"/>
    <property type="molecule type" value="Genomic_DNA"/>
</dbReference>
<evidence type="ECO:0000259" key="14">
    <source>
        <dbReference type="PROSITE" id="PS50109"/>
    </source>
</evidence>
<keyword evidence="9 17" id="KW-0067">ATP-binding</keyword>
<evidence type="ECO:0000256" key="4">
    <source>
        <dbReference type="ARBA" id="ARBA00022553"/>
    </source>
</evidence>
<dbReference type="PRINTS" id="PR00344">
    <property type="entry name" value="BCTRLSENSOR"/>
</dbReference>
<evidence type="ECO:0000256" key="3">
    <source>
        <dbReference type="ARBA" id="ARBA00012438"/>
    </source>
</evidence>
<keyword evidence="4" id="KW-0597">Phosphoprotein</keyword>
<evidence type="ECO:0000313" key="17">
    <source>
        <dbReference type="EMBL" id="UPK67192.1"/>
    </source>
</evidence>
<accession>A0ABY4HTS8</accession>
<keyword evidence="10 13" id="KW-1133">Transmembrane helix</keyword>
<evidence type="ECO:0000256" key="10">
    <source>
        <dbReference type="ARBA" id="ARBA00022989"/>
    </source>
</evidence>
<organism evidence="17 18">
    <name type="scientific">Chitinophaga filiformis</name>
    <name type="common">Myxococcus filiformis</name>
    <name type="synonym">Flexibacter filiformis</name>
    <dbReference type="NCBI Taxonomy" id="104663"/>
    <lineage>
        <taxon>Bacteria</taxon>
        <taxon>Pseudomonadati</taxon>
        <taxon>Bacteroidota</taxon>
        <taxon>Chitinophagia</taxon>
        <taxon>Chitinophagales</taxon>
        <taxon>Chitinophagaceae</taxon>
        <taxon>Chitinophaga</taxon>
    </lineage>
</organism>
<dbReference type="PROSITE" id="PS50109">
    <property type="entry name" value="HIS_KIN"/>
    <property type="match status" value="1"/>
</dbReference>
<dbReference type="Pfam" id="PF00989">
    <property type="entry name" value="PAS"/>
    <property type="match status" value="1"/>
</dbReference>
<feature type="domain" description="PAS" evidence="15">
    <location>
        <begin position="227"/>
        <end position="272"/>
    </location>
</feature>
<keyword evidence="5" id="KW-0808">Transferase</keyword>
<dbReference type="InterPro" id="IPR004358">
    <property type="entry name" value="Sig_transdc_His_kin-like_C"/>
</dbReference>
<keyword evidence="12 13" id="KW-0472">Membrane</keyword>
<dbReference type="SMART" id="SM00091">
    <property type="entry name" value="PAS"/>
    <property type="match status" value="1"/>
</dbReference>
<evidence type="ECO:0000256" key="6">
    <source>
        <dbReference type="ARBA" id="ARBA00022692"/>
    </source>
</evidence>
<evidence type="ECO:0000256" key="5">
    <source>
        <dbReference type="ARBA" id="ARBA00022679"/>
    </source>
</evidence>
<dbReference type="PANTHER" id="PTHR42878:SF7">
    <property type="entry name" value="SENSOR HISTIDINE KINASE GLRK"/>
    <property type="match status" value="1"/>
</dbReference>
<dbReference type="Gene3D" id="3.30.450.20">
    <property type="entry name" value="PAS domain"/>
    <property type="match status" value="1"/>
</dbReference>
<feature type="domain" description="Histidine kinase" evidence="14">
    <location>
        <begin position="347"/>
        <end position="564"/>
    </location>
</feature>